<dbReference type="KEGG" id="luo:HHL09_10690"/>
<evidence type="ECO:0000313" key="1">
    <source>
        <dbReference type="EMBL" id="QJE96229.1"/>
    </source>
</evidence>
<protein>
    <submittedName>
        <fullName evidence="1">Uncharacterized protein</fullName>
    </submittedName>
</protein>
<gene>
    <name evidence="1" type="ORF">HHL09_10690</name>
</gene>
<dbReference type="Proteomes" id="UP000501812">
    <property type="component" value="Chromosome"/>
</dbReference>
<reference evidence="1 2" key="1">
    <citation type="submission" date="2020-04" db="EMBL/GenBank/DDBJ databases">
        <title>Luteolibacter sp. G-1-1-1 isolated from soil.</title>
        <authorList>
            <person name="Dahal R.H."/>
        </authorList>
    </citation>
    <scope>NUCLEOTIDE SEQUENCE [LARGE SCALE GENOMIC DNA]</scope>
    <source>
        <strain evidence="1 2">G-1-1-1</strain>
    </source>
</reference>
<evidence type="ECO:0000313" key="2">
    <source>
        <dbReference type="Proteomes" id="UP000501812"/>
    </source>
</evidence>
<name>A0A858RIH7_9BACT</name>
<accession>A0A858RIH7</accession>
<dbReference type="EMBL" id="CP051774">
    <property type="protein sequence ID" value="QJE96229.1"/>
    <property type="molecule type" value="Genomic_DNA"/>
</dbReference>
<keyword evidence="2" id="KW-1185">Reference proteome</keyword>
<proteinExistence type="predicted"/>
<dbReference type="RefSeq" id="WP_169454630.1">
    <property type="nucleotide sequence ID" value="NZ_CP051774.1"/>
</dbReference>
<sequence length="157" mass="17288">MPHCFRTIDGKIRSAAKGSLTPFVQRDGTLVEAQWAGSAQSEKLGWWERKPGYQLVRTAELVAEIGIKAEDDNELNWGAVPAGAYMFFILQPVTVGKNGEPYRLAQLVTAEATPAEFAFFRDTRSALFGVFGPEGQILKMEPLEPPPPKPPPQGELF</sequence>
<dbReference type="AlphaFoldDB" id="A0A858RIH7"/>
<organism evidence="1 2">
    <name type="scientific">Luteolibacter luteus</name>
    <dbReference type="NCBI Taxonomy" id="2728835"/>
    <lineage>
        <taxon>Bacteria</taxon>
        <taxon>Pseudomonadati</taxon>
        <taxon>Verrucomicrobiota</taxon>
        <taxon>Verrucomicrobiia</taxon>
        <taxon>Verrucomicrobiales</taxon>
        <taxon>Verrucomicrobiaceae</taxon>
        <taxon>Luteolibacter</taxon>
    </lineage>
</organism>